<name>I1C5N9_RHIO9</name>
<evidence type="ECO:0000313" key="2">
    <source>
        <dbReference type="Proteomes" id="UP000009138"/>
    </source>
</evidence>
<evidence type="ECO:0000313" key="1">
    <source>
        <dbReference type="EMBL" id="EIE83769.1"/>
    </source>
</evidence>
<accession>I1C5N9</accession>
<dbReference type="RefSeq" id="XP_067519165.1">
    <property type="nucleotide sequence ID" value="XM_067663064.1"/>
</dbReference>
<proteinExistence type="predicted"/>
<protein>
    <submittedName>
        <fullName evidence="1">Uncharacterized protein</fullName>
    </submittedName>
</protein>
<dbReference type="EMBL" id="CH476737">
    <property type="protein sequence ID" value="EIE83769.1"/>
    <property type="molecule type" value="Genomic_DNA"/>
</dbReference>
<organism evidence="1 2">
    <name type="scientific">Rhizopus delemar (strain RA 99-880 / ATCC MYA-4621 / FGSC 9543 / NRRL 43880)</name>
    <name type="common">Mucormycosis agent</name>
    <name type="synonym">Rhizopus arrhizus var. delemar</name>
    <dbReference type="NCBI Taxonomy" id="246409"/>
    <lineage>
        <taxon>Eukaryota</taxon>
        <taxon>Fungi</taxon>
        <taxon>Fungi incertae sedis</taxon>
        <taxon>Mucoromycota</taxon>
        <taxon>Mucoromycotina</taxon>
        <taxon>Mucoromycetes</taxon>
        <taxon>Mucorales</taxon>
        <taxon>Mucorineae</taxon>
        <taxon>Rhizopodaceae</taxon>
        <taxon>Rhizopus</taxon>
    </lineage>
</organism>
<keyword evidence="2" id="KW-1185">Reference proteome</keyword>
<sequence>MAEVKPAKKKLGYGLQLRILTHLITYTRFGRVIFENVEERGKGLNRINYDEELWKDILQHTDLIRRNKNACKFQGFEILTKSSRACGKEVLCSMGNDTATSKEV</sequence>
<dbReference type="InParanoid" id="I1C5N9"/>
<reference evidence="1 2" key="1">
    <citation type="journal article" date="2009" name="PLoS Genet.">
        <title>Genomic analysis of the basal lineage fungus Rhizopus oryzae reveals a whole-genome duplication.</title>
        <authorList>
            <person name="Ma L.-J."/>
            <person name="Ibrahim A.S."/>
            <person name="Skory C."/>
            <person name="Grabherr M.G."/>
            <person name="Burger G."/>
            <person name="Butler M."/>
            <person name="Elias M."/>
            <person name="Idnurm A."/>
            <person name="Lang B.F."/>
            <person name="Sone T."/>
            <person name="Abe A."/>
            <person name="Calvo S.E."/>
            <person name="Corrochano L.M."/>
            <person name="Engels R."/>
            <person name="Fu J."/>
            <person name="Hansberg W."/>
            <person name="Kim J.-M."/>
            <person name="Kodira C.D."/>
            <person name="Koehrsen M.J."/>
            <person name="Liu B."/>
            <person name="Miranda-Saavedra D."/>
            <person name="O'Leary S."/>
            <person name="Ortiz-Castellanos L."/>
            <person name="Poulter R."/>
            <person name="Rodriguez-Romero J."/>
            <person name="Ruiz-Herrera J."/>
            <person name="Shen Y.-Q."/>
            <person name="Zeng Q."/>
            <person name="Galagan J."/>
            <person name="Birren B.W."/>
            <person name="Cuomo C.A."/>
            <person name="Wickes B.L."/>
        </authorList>
    </citation>
    <scope>NUCLEOTIDE SEQUENCE [LARGE SCALE GENOMIC DNA]</scope>
    <source>
        <strain evidence="2">RA 99-880 / ATCC MYA-4621 / FGSC 9543 / NRRL 43880</strain>
    </source>
</reference>
<dbReference type="VEuPathDB" id="FungiDB:RO3G_08474"/>
<dbReference type="OrthoDB" id="10274976at2759"/>
<gene>
    <name evidence="1" type="ORF">RO3G_08474</name>
</gene>
<dbReference type="GeneID" id="93615445"/>
<dbReference type="AlphaFoldDB" id="I1C5N9"/>
<dbReference type="Proteomes" id="UP000009138">
    <property type="component" value="Unassembled WGS sequence"/>
</dbReference>